<sequence>MAKKPAAPEGERPLLHVRDWLSQQIDLPAEAVAGFLHHVAADAWDTADHWRQRWEAWLHHPVGQ</sequence>
<reference evidence="1 2" key="1">
    <citation type="submission" date="2020-04" db="EMBL/GenBank/DDBJ databases">
        <authorList>
            <person name="Zhang R."/>
            <person name="Schippers A."/>
        </authorList>
    </citation>
    <scope>NUCLEOTIDE SEQUENCE [LARGE SCALE GENOMIC DNA]</scope>
    <source>
        <strain evidence="1 2">DSM 109850</strain>
    </source>
</reference>
<dbReference type="RefSeq" id="WP_169095449.1">
    <property type="nucleotide sequence ID" value="NZ_JABBVZ010000001.1"/>
</dbReference>
<protein>
    <submittedName>
        <fullName evidence="1">Uncharacterized protein</fullName>
    </submittedName>
</protein>
<dbReference type="Proteomes" id="UP000533476">
    <property type="component" value="Unassembled WGS sequence"/>
</dbReference>
<evidence type="ECO:0000313" key="1">
    <source>
        <dbReference type="EMBL" id="NMP20770.1"/>
    </source>
</evidence>
<organism evidence="1 2">
    <name type="scientific">Sulfobacillus harzensis</name>
    <dbReference type="NCBI Taxonomy" id="2729629"/>
    <lineage>
        <taxon>Bacteria</taxon>
        <taxon>Bacillati</taxon>
        <taxon>Bacillota</taxon>
        <taxon>Clostridia</taxon>
        <taxon>Eubacteriales</taxon>
        <taxon>Clostridiales Family XVII. Incertae Sedis</taxon>
        <taxon>Sulfobacillus</taxon>
    </lineage>
</organism>
<proteinExistence type="predicted"/>
<accession>A0A7Y0L056</accession>
<dbReference type="AlphaFoldDB" id="A0A7Y0L056"/>
<dbReference type="EMBL" id="JABBVZ010000001">
    <property type="protein sequence ID" value="NMP20770.1"/>
    <property type="molecule type" value="Genomic_DNA"/>
</dbReference>
<name>A0A7Y0L056_9FIRM</name>
<gene>
    <name evidence="1" type="ORF">HIJ39_00140</name>
</gene>
<keyword evidence="2" id="KW-1185">Reference proteome</keyword>
<evidence type="ECO:0000313" key="2">
    <source>
        <dbReference type="Proteomes" id="UP000533476"/>
    </source>
</evidence>
<comment type="caution">
    <text evidence="1">The sequence shown here is derived from an EMBL/GenBank/DDBJ whole genome shotgun (WGS) entry which is preliminary data.</text>
</comment>